<dbReference type="PANTHER" id="PTHR33908:SF11">
    <property type="entry name" value="MEMBRANE PROTEIN"/>
    <property type="match status" value="1"/>
</dbReference>
<feature type="domain" description="Glycosyltransferase RgtA/B/C/D-like" evidence="10">
    <location>
        <begin position="83"/>
        <end position="243"/>
    </location>
</feature>
<dbReference type="GO" id="GO:0009103">
    <property type="term" value="P:lipopolysaccharide biosynthetic process"/>
    <property type="evidence" value="ECO:0007669"/>
    <property type="project" value="UniProtKB-ARBA"/>
</dbReference>
<keyword evidence="2" id="KW-1003">Cell membrane</keyword>
<evidence type="ECO:0000256" key="4">
    <source>
        <dbReference type="ARBA" id="ARBA00022679"/>
    </source>
</evidence>
<evidence type="ECO:0000256" key="7">
    <source>
        <dbReference type="ARBA" id="ARBA00023136"/>
    </source>
</evidence>
<evidence type="ECO:0000256" key="1">
    <source>
        <dbReference type="ARBA" id="ARBA00004651"/>
    </source>
</evidence>
<protein>
    <submittedName>
        <fullName evidence="11">Dolichyl-phosphate-mannose-protein mannosyltransferase</fullName>
    </submittedName>
</protein>
<keyword evidence="5 9" id="KW-0812">Transmembrane</keyword>
<evidence type="ECO:0000256" key="8">
    <source>
        <dbReference type="SAM" id="MobiDB-lite"/>
    </source>
</evidence>
<dbReference type="InterPro" id="IPR050297">
    <property type="entry name" value="LipidA_mod_glycosyltrf_83"/>
</dbReference>
<dbReference type="GO" id="GO:0005886">
    <property type="term" value="C:plasma membrane"/>
    <property type="evidence" value="ECO:0007669"/>
    <property type="project" value="UniProtKB-SubCell"/>
</dbReference>
<keyword evidence="6 9" id="KW-1133">Transmembrane helix</keyword>
<feature type="transmembrane region" description="Helical" evidence="9">
    <location>
        <begin position="183"/>
        <end position="213"/>
    </location>
</feature>
<dbReference type="PANTHER" id="PTHR33908">
    <property type="entry name" value="MANNOSYLTRANSFERASE YKCB-RELATED"/>
    <property type="match status" value="1"/>
</dbReference>
<comment type="caution">
    <text evidence="11">The sequence shown here is derived from an EMBL/GenBank/DDBJ whole genome shotgun (WGS) entry which is preliminary data.</text>
</comment>
<evidence type="ECO:0000256" key="5">
    <source>
        <dbReference type="ARBA" id="ARBA00022692"/>
    </source>
</evidence>
<feature type="transmembrane region" description="Helical" evidence="9">
    <location>
        <begin position="325"/>
        <end position="344"/>
    </location>
</feature>
<evidence type="ECO:0000313" key="11">
    <source>
        <dbReference type="EMBL" id="REF34672.1"/>
    </source>
</evidence>
<feature type="transmembrane region" description="Helical" evidence="9">
    <location>
        <begin position="225"/>
        <end position="243"/>
    </location>
</feature>
<evidence type="ECO:0000259" key="10">
    <source>
        <dbReference type="Pfam" id="PF13231"/>
    </source>
</evidence>
<dbReference type="OrthoDB" id="5166595at2"/>
<accession>A0A3D9UYQ3</accession>
<dbReference type="AlphaFoldDB" id="A0A3D9UYQ3"/>
<feature type="region of interest" description="Disordered" evidence="8">
    <location>
        <begin position="1"/>
        <end position="28"/>
    </location>
</feature>
<reference evidence="11 12" key="1">
    <citation type="submission" date="2018-08" db="EMBL/GenBank/DDBJ databases">
        <title>Sequencing the genomes of 1000 actinobacteria strains.</title>
        <authorList>
            <person name="Klenk H.-P."/>
        </authorList>
    </citation>
    <scope>NUCLEOTIDE SEQUENCE [LARGE SCALE GENOMIC DNA]</scope>
    <source>
        <strain evidence="11 12">DSM 22891</strain>
    </source>
</reference>
<feature type="transmembrane region" description="Helical" evidence="9">
    <location>
        <begin position="137"/>
        <end position="163"/>
    </location>
</feature>
<feature type="transmembrane region" description="Helical" evidence="9">
    <location>
        <begin position="301"/>
        <end position="319"/>
    </location>
</feature>
<sequence length="522" mass="55578">MDRASADAAFEGPLASGTRVPESRSRNAEGQANRLAPFATGPVALVAVVLAGVLTAVSGRYGFHRDELYFLAASRHLAWGYVDQPPLTPFLTGVAAALFGDTPAGLRVVATLASVVTVVVVVLVARELGAGRWGQAIAAWCTAVAGFVLGLGHMVSTATFDLLAWVTICWLLLRLLRTGDGRWWVPIGVAVGVSLLNKFLVALLLVAVLVALLVTEQRRVLRSGWLAVGVVVGVAVAGPTLWWQATHDWPQLRVAGGISSDDGAENRLLFVPMQILQLSPLLAPVWVAGFVRLWRDPAMRWARPIAWAYPVLAVLVLLVGGKPYYALPLLIVIMAAGGETVAAWTRRGRRAFLLGAGLAAAAVTSAVVALPVLPPADVSVVNPINKEQGEQIGWPRLVAAVARGWAEIPAQDRRRAVVFTQNYGQAGAIDHYGPDHGLPAAYSGHMSYADWGPPPDSADGPVLLVRQAGGRGAERFFTGCREVARVDNGVGVDNEEQGSVVALCSGTVEPWSTLWPRLRHFY</sequence>
<dbReference type="EMBL" id="QTUC01000001">
    <property type="protein sequence ID" value="REF34672.1"/>
    <property type="molecule type" value="Genomic_DNA"/>
</dbReference>
<evidence type="ECO:0000256" key="6">
    <source>
        <dbReference type="ARBA" id="ARBA00022989"/>
    </source>
</evidence>
<proteinExistence type="predicted"/>
<keyword evidence="4 11" id="KW-0808">Transferase</keyword>
<dbReference type="GO" id="GO:0016763">
    <property type="term" value="F:pentosyltransferase activity"/>
    <property type="evidence" value="ECO:0007669"/>
    <property type="project" value="TreeGrafter"/>
</dbReference>
<gene>
    <name evidence="11" type="ORF">DFJ64_0033</name>
</gene>
<evidence type="ECO:0000256" key="2">
    <source>
        <dbReference type="ARBA" id="ARBA00022475"/>
    </source>
</evidence>
<feature type="transmembrane region" description="Helical" evidence="9">
    <location>
        <begin position="105"/>
        <end position="125"/>
    </location>
</feature>
<dbReference type="Pfam" id="PF13231">
    <property type="entry name" value="PMT_2"/>
    <property type="match status" value="1"/>
</dbReference>
<name>A0A3D9UYQ3_THECX</name>
<evidence type="ECO:0000313" key="12">
    <source>
        <dbReference type="Proteomes" id="UP000256485"/>
    </source>
</evidence>
<evidence type="ECO:0000256" key="9">
    <source>
        <dbReference type="SAM" id="Phobius"/>
    </source>
</evidence>
<comment type="subcellular location">
    <subcellularLocation>
        <location evidence="1">Cell membrane</location>
        <topology evidence="1">Multi-pass membrane protein</topology>
    </subcellularLocation>
</comment>
<feature type="transmembrane region" description="Helical" evidence="9">
    <location>
        <begin position="35"/>
        <end position="57"/>
    </location>
</feature>
<organism evidence="11 12">
    <name type="scientific">Thermasporomyces composti</name>
    <dbReference type="NCBI Taxonomy" id="696763"/>
    <lineage>
        <taxon>Bacteria</taxon>
        <taxon>Bacillati</taxon>
        <taxon>Actinomycetota</taxon>
        <taxon>Actinomycetes</taxon>
        <taxon>Propionibacteriales</taxon>
        <taxon>Nocardioidaceae</taxon>
        <taxon>Thermasporomyces</taxon>
    </lineage>
</organism>
<keyword evidence="3 11" id="KW-0328">Glycosyltransferase</keyword>
<dbReference type="Proteomes" id="UP000256485">
    <property type="component" value="Unassembled WGS sequence"/>
</dbReference>
<keyword evidence="12" id="KW-1185">Reference proteome</keyword>
<feature type="transmembrane region" description="Helical" evidence="9">
    <location>
        <begin position="351"/>
        <end position="373"/>
    </location>
</feature>
<feature type="transmembrane region" description="Helical" evidence="9">
    <location>
        <begin position="275"/>
        <end position="294"/>
    </location>
</feature>
<evidence type="ECO:0000256" key="3">
    <source>
        <dbReference type="ARBA" id="ARBA00022676"/>
    </source>
</evidence>
<dbReference type="InterPro" id="IPR038731">
    <property type="entry name" value="RgtA/B/C-like"/>
</dbReference>
<keyword evidence="7 9" id="KW-0472">Membrane</keyword>